<dbReference type="GeneID" id="89930071"/>
<dbReference type="GO" id="GO:0003677">
    <property type="term" value="F:DNA binding"/>
    <property type="evidence" value="ECO:0007669"/>
    <property type="project" value="InterPro"/>
</dbReference>
<feature type="compositionally biased region" description="Low complexity" evidence="4">
    <location>
        <begin position="849"/>
        <end position="861"/>
    </location>
</feature>
<keyword evidence="2" id="KW-0479">Metal-binding</keyword>
<feature type="region of interest" description="Disordered" evidence="4">
    <location>
        <begin position="493"/>
        <end position="512"/>
    </location>
</feature>
<dbReference type="PROSITE" id="PS00463">
    <property type="entry name" value="ZN2_CY6_FUNGAL_1"/>
    <property type="match status" value="1"/>
</dbReference>
<feature type="compositionally biased region" description="Low complexity" evidence="4">
    <location>
        <begin position="787"/>
        <end position="803"/>
    </location>
</feature>
<dbReference type="SUPFAM" id="SSF57701">
    <property type="entry name" value="Zn2/Cys6 DNA-binding domain"/>
    <property type="match status" value="1"/>
</dbReference>
<keyword evidence="7" id="KW-1185">Reference proteome</keyword>
<gene>
    <name evidence="6" type="ORF">LTR77_008739</name>
</gene>
<dbReference type="GO" id="GO:0005634">
    <property type="term" value="C:nucleus"/>
    <property type="evidence" value="ECO:0007669"/>
    <property type="project" value="UniProtKB-SubCell"/>
</dbReference>
<organism evidence="6 7">
    <name type="scientific">Saxophila tyrrhenica</name>
    <dbReference type="NCBI Taxonomy" id="1690608"/>
    <lineage>
        <taxon>Eukaryota</taxon>
        <taxon>Fungi</taxon>
        <taxon>Dikarya</taxon>
        <taxon>Ascomycota</taxon>
        <taxon>Pezizomycotina</taxon>
        <taxon>Dothideomycetes</taxon>
        <taxon>Dothideomycetidae</taxon>
        <taxon>Mycosphaerellales</taxon>
        <taxon>Extremaceae</taxon>
        <taxon>Saxophila</taxon>
    </lineage>
</organism>
<keyword evidence="3" id="KW-0539">Nucleus</keyword>
<dbReference type="RefSeq" id="XP_064655828.1">
    <property type="nucleotide sequence ID" value="XM_064805969.1"/>
</dbReference>
<dbReference type="GO" id="GO:0006351">
    <property type="term" value="P:DNA-templated transcription"/>
    <property type="evidence" value="ECO:0007669"/>
    <property type="project" value="InterPro"/>
</dbReference>
<dbReference type="PROSITE" id="PS50048">
    <property type="entry name" value="ZN2_CY6_FUNGAL_2"/>
    <property type="match status" value="1"/>
</dbReference>
<dbReference type="GO" id="GO:0000981">
    <property type="term" value="F:DNA-binding transcription factor activity, RNA polymerase II-specific"/>
    <property type="evidence" value="ECO:0007669"/>
    <property type="project" value="InterPro"/>
</dbReference>
<feature type="compositionally biased region" description="Pro residues" evidence="4">
    <location>
        <begin position="691"/>
        <end position="702"/>
    </location>
</feature>
<evidence type="ECO:0000313" key="6">
    <source>
        <dbReference type="EMBL" id="KAK5165816.1"/>
    </source>
</evidence>
<evidence type="ECO:0000256" key="4">
    <source>
        <dbReference type="SAM" id="MobiDB-lite"/>
    </source>
</evidence>
<feature type="region of interest" description="Disordered" evidence="4">
    <location>
        <begin position="95"/>
        <end position="127"/>
    </location>
</feature>
<evidence type="ECO:0000313" key="7">
    <source>
        <dbReference type="Proteomes" id="UP001337655"/>
    </source>
</evidence>
<evidence type="ECO:0000256" key="3">
    <source>
        <dbReference type="ARBA" id="ARBA00023242"/>
    </source>
</evidence>
<reference evidence="6 7" key="1">
    <citation type="submission" date="2023-08" db="EMBL/GenBank/DDBJ databases">
        <title>Black Yeasts Isolated from many extreme environments.</title>
        <authorList>
            <person name="Coleine C."/>
            <person name="Stajich J.E."/>
            <person name="Selbmann L."/>
        </authorList>
    </citation>
    <scope>NUCLEOTIDE SEQUENCE [LARGE SCALE GENOMIC DNA]</scope>
    <source>
        <strain evidence="6 7">CCFEE 5935</strain>
    </source>
</reference>
<proteinExistence type="predicted"/>
<dbReference type="InterPro" id="IPR001138">
    <property type="entry name" value="Zn2Cys6_DnaBD"/>
</dbReference>
<dbReference type="InterPro" id="IPR050613">
    <property type="entry name" value="Sec_Metabolite_Reg"/>
</dbReference>
<feature type="compositionally biased region" description="Low complexity" evidence="4">
    <location>
        <begin position="770"/>
        <end position="780"/>
    </location>
</feature>
<dbReference type="InterPro" id="IPR036864">
    <property type="entry name" value="Zn2-C6_fun-type_DNA-bd_sf"/>
</dbReference>
<protein>
    <recommendedName>
        <fullName evidence="5">Zn(2)-C6 fungal-type domain-containing protein</fullName>
    </recommendedName>
</protein>
<dbReference type="SMART" id="SM00906">
    <property type="entry name" value="Fungal_trans"/>
    <property type="match status" value="1"/>
</dbReference>
<dbReference type="Pfam" id="PF00172">
    <property type="entry name" value="Zn_clus"/>
    <property type="match status" value="1"/>
</dbReference>
<comment type="subcellular location">
    <subcellularLocation>
        <location evidence="1">Nucleus</location>
    </subcellularLocation>
</comment>
<dbReference type="CDD" id="cd12148">
    <property type="entry name" value="fungal_TF_MHR"/>
    <property type="match status" value="1"/>
</dbReference>
<accession>A0AAV9P0K3</accession>
<evidence type="ECO:0000256" key="2">
    <source>
        <dbReference type="ARBA" id="ARBA00022723"/>
    </source>
</evidence>
<dbReference type="InterPro" id="IPR007219">
    <property type="entry name" value="XnlR_reg_dom"/>
</dbReference>
<sequence>MSSSWAGNGPSAPSPVVASSEGKNKKPVSRQLLSCTKCRDRKVKCDRTKPCSACCARGHPKECEFVVGEGNEYGPITQSYEIKKLRLENAKLKEQLNSRRSQLSGDEDDDDGRESRGASRATAPRQRRFKAHDRFDNLYFGTPGLATIVHELASFHMGGAQSLTHPMPKGKDMYAPEETTYPFPVVTRYASTAQLLDLLPEQEELFDCLDLFQRRAQACSFPHMPDEVTKREVERFLADRERNANLFPDMLALIFATLATGLQMGQYDRNGGQWTGETRDHREIYITASMQALRNASFMSRPTLLGLQTLIMMGPYLTNSGRFLDAWTLFGTTIRLAHSIGLHRHPSLLDPTPSLRESQVRQTLWWWMLHMDQQYSITLGRPLGISGMGDCPQPEISTTNTTMLRLSRFMDEYTVLARQVLSQNDMTNVRRIDEFTDKLIGLWETMPEALQFNESWLQTSTQLPEWPLETLSASLYAKVQSLLILLNRQRIDRPQPEGSSETQGMHEPSTRRLPYRGRPLVVNSSFSILQTLMFFYHRNKAVLICWTMVQQAFNAAMIILLDAWESGNEEYMWIVDQAYGVFQELNENNVHKLTELAVRRIWAAMQPINNRRMERANSSRRVSDFAQPAPAMSPDTAPILDFGGDTVMGCTGMFLLEDPGLQFSGGPQYPTFRPFAWNSMTGDSSAHPSNPSGPPSPVVPSPTIPVSQISAAPFPVISSAPITPFAIGLQPRMAPGRRSTAPAPAYGWPTAEDAMFQAAFDPQPMPMPQPQEQQWMQQLTHPPPQPQQQMQYQPQHYLQLQQPQIPPRTSSRQPHHHQKTQGQGQRQGQQSFSLPRGLRHSHAPTPANHSQALHASQQQQEMSREQSRSAGTGGRPRTNQGRVERPAQGRKTGTMRRSR</sequence>
<feature type="region of interest" description="Disordered" evidence="4">
    <location>
        <begin position="680"/>
        <end position="702"/>
    </location>
</feature>
<dbReference type="AlphaFoldDB" id="A0AAV9P0K3"/>
<evidence type="ECO:0000256" key="1">
    <source>
        <dbReference type="ARBA" id="ARBA00004123"/>
    </source>
</evidence>
<name>A0AAV9P0K3_9PEZI</name>
<dbReference type="Proteomes" id="UP001337655">
    <property type="component" value="Unassembled WGS sequence"/>
</dbReference>
<feature type="region of interest" description="Disordered" evidence="4">
    <location>
        <begin position="760"/>
        <end position="899"/>
    </location>
</feature>
<comment type="caution">
    <text evidence="6">The sequence shown here is derived from an EMBL/GenBank/DDBJ whole genome shotgun (WGS) entry which is preliminary data.</text>
</comment>
<feature type="compositionally biased region" description="Low complexity" evidence="4">
    <location>
        <begin position="820"/>
        <end position="830"/>
    </location>
</feature>
<dbReference type="EMBL" id="JAVRRT010000015">
    <property type="protein sequence ID" value="KAK5165816.1"/>
    <property type="molecule type" value="Genomic_DNA"/>
</dbReference>
<dbReference type="PANTHER" id="PTHR31001">
    <property type="entry name" value="UNCHARACTERIZED TRANSCRIPTIONAL REGULATORY PROTEIN"/>
    <property type="match status" value="1"/>
</dbReference>
<dbReference type="CDD" id="cd00067">
    <property type="entry name" value="GAL4"/>
    <property type="match status" value="1"/>
</dbReference>
<dbReference type="Gene3D" id="4.10.240.10">
    <property type="entry name" value="Zn(2)-C6 fungal-type DNA-binding domain"/>
    <property type="match status" value="1"/>
</dbReference>
<dbReference type="SMART" id="SM00066">
    <property type="entry name" value="GAL4"/>
    <property type="match status" value="1"/>
</dbReference>
<feature type="compositionally biased region" description="Low complexity" evidence="4">
    <location>
        <begin position="10"/>
        <end position="20"/>
    </location>
</feature>
<evidence type="ECO:0000259" key="5">
    <source>
        <dbReference type="PROSITE" id="PS50048"/>
    </source>
</evidence>
<dbReference type="Pfam" id="PF04082">
    <property type="entry name" value="Fungal_trans"/>
    <property type="match status" value="1"/>
</dbReference>
<feature type="domain" description="Zn(2)-C6 fungal-type" evidence="5">
    <location>
        <begin position="34"/>
        <end position="65"/>
    </location>
</feature>
<feature type="region of interest" description="Disordered" evidence="4">
    <location>
        <begin position="1"/>
        <end position="30"/>
    </location>
</feature>
<dbReference type="GO" id="GO:0008270">
    <property type="term" value="F:zinc ion binding"/>
    <property type="evidence" value="ECO:0007669"/>
    <property type="project" value="InterPro"/>
</dbReference>